<feature type="signal peptide" evidence="1">
    <location>
        <begin position="1"/>
        <end position="21"/>
    </location>
</feature>
<comment type="caution">
    <text evidence="2">The sequence shown here is derived from an EMBL/GenBank/DDBJ whole genome shotgun (WGS) entry which is preliminary data.</text>
</comment>
<name>A0A4R2PWL3_9RHOB</name>
<dbReference type="AlphaFoldDB" id="A0A4R2PWL3"/>
<accession>A0A4R2PWL3</accession>
<dbReference type="Proteomes" id="UP000294835">
    <property type="component" value="Unassembled WGS sequence"/>
</dbReference>
<proteinExistence type="predicted"/>
<reference evidence="2 3" key="1">
    <citation type="submission" date="2019-03" db="EMBL/GenBank/DDBJ databases">
        <title>Genomic Encyclopedia of Type Strains, Phase IV (KMG-IV): sequencing the most valuable type-strain genomes for metagenomic binning, comparative biology and taxonomic classification.</title>
        <authorList>
            <person name="Goeker M."/>
        </authorList>
    </citation>
    <scope>NUCLEOTIDE SEQUENCE [LARGE SCALE GENOMIC DNA]</scope>
    <source>
        <strain evidence="2 3">DSM 18063</strain>
    </source>
</reference>
<dbReference type="EMBL" id="SLXP01000011">
    <property type="protein sequence ID" value="TCP39558.1"/>
    <property type="molecule type" value="Genomic_DNA"/>
</dbReference>
<sequence>MAGCRTSRLAGGLAAAGLLCAWPLAGLGQDQGPGRPALKFTLSERLGLSDGDDLDVEEEGLTATTNLSISLNAATSVSAISFDASAGLRKNLSNGSSDVQQPRLRLTYGRENLSSAVDLDLEYRERDVDTLEPDDDLEDIVRFSTGTREDMSANLGFVFGRDAPFGGGLDLGYRTTRYADTSDPDLVDGETVSATGTLTFVIDPRITALLRGTYSDTDEDAAGRDVLYENISAGARLAVTPTLSTDIFVGYTRTTETEGGIEDQQEGASFELSFTEERLNGAWTGSFVSDLNDDGERRSTVRINRSLDLPRGALDAGFGLSQGEDGDLRPLYSLAYLHERPTSRLNLSLDQAFTTDDNGDEALNSRLSVSYNRDLTELSSLQAAVFLRSTDYLGGSEDADRQIDLNLSYRHSLAEDWGLVAGYTHRIDSENDTTERSNEIFLSIEKSFWRRF</sequence>
<keyword evidence="1" id="KW-0732">Signal</keyword>
<feature type="chain" id="PRO_5020367542" description="Beta-barrel porin 2" evidence="1">
    <location>
        <begin position="22"/>
        <end position="452"/>
    </location>
</feature>
<organism evidence="2 3">
    <name type="scientific">Rhodovulum marinum</name>
    <dbReference type="NCBI Taxonomy" id="320662"/>
    <lineage>
        <taxon>Bacteria</taxon>
        <taxon>Pseudomonadati</taxon>
        <taxon>Pseudomonadota</taxon>
        <taxon>Alphaproteobacteria</taxon>
        <taxon>Rhodobacterales</taxon>
        <taxon>Paracoccaceae</taxon>
        <taxon>Rhodovulum</taxon>
    </lineage>
</organism>
<evidence type="ECO:0008006" key="4">
    <source>
        <dbReference type="Google" id="ProtNLM"/>
    </source>
</evidence>
<gene>
    <name evidence="2" type="ORF">EV662_11138</name>
</gene>
<protein>
    <recommendedName>
        <fullName evidence="4">Beta-barrel porin 2</fullName>
    </recommendedName>
</protein>
<evidence type="ECO:0000313" key="2">
    <source>
        <dbReference type="EMBL" id="TCP39558.1"/>
    </source>
</evidence>
<keyword evidence="3" id="KW-1185">Reference proteome</keyword>
<evidence type="ECO:0000256" key="1">
    <source>
        <dbReference type="SAM" id="SignalP"/>
    </source>
</evidence>
<evidence type="ECO:0000313" key="3">
    <source>
        <dbReference type="Proteomes" id="UP000294835"/>
    </source>
</evidence>